<keyword evidence="3" id="KW-1185">Reference proteome</keyword>
<gene>
    <name evidence="2" type="ORF">SAMN04488503_0893</name>
</gene>
<name>A0A238YEH8_9BACT</name>
<proteinExistence type="predicted"/>
<evidence type="ECO:0000256" key="1">
    <source>
        <dbReference type="SAM" id="SignalP"/>
    </source>
</evidence>
<reference evidence="2 3" key="1">
    <citation type="submission" date="2017-06" db="EMBL/GenBank/DDBJ databases">
        <authorList>
            <person name="Kim H.J."/>
            <person name="Triplett B.A."/>
        </authorList>
    </citation>
    <scope>NUCLEOTIDE SEQUENCE [LARGE SCALE GENOMIC DNA]</scope>
    <source>
        <strain evidence="2 3">DSM 13116</strain>
    </source>
</reference>
<dbReference type="Proteomes" id="UP000198324">
    <property type="component" value="Unassembled WGS sequence"/>
</dbReference>
<sequence length="176" mass="19903">MRHHSTVFPLALCLWLTTLAPMAAAAAQAKDMAGPDTPPDAAVREYIDLFGYREMLELGVRQQLAAVVELVRQTRPELQPGVLERLRTELEGDVRVESERGVAEMVPVFQRRLSRQDVEYLIGVGRDPRMRRIVALQPQIATDLEGIGERLNEAVTARAGQRIQERLRQLRQGREL</sequence>
<feature type="signal peptide" evidence="1">
    <location>
        <begin position="1"/>
        <end position="29"/>
    </location>
</feature>
<protein>
    <recommendedName>
        <fullName evidence="4">DUF2059 domain-containing protein</fullName>
    </recommendedName>
</protein>
<dbReference type="EMBL" id="FZOC01000001">
    <property type="protein sequence ID" value="SNR69141.1"/>
    <property type="molecule type" value="Genomic_DNA"/>
</dbReference>
<feature type="chain" id="PRO_5012692336" description="DUF2059 domain-containing protein" evidence="1">
    <location>
        <begin position="30"/>
        <end position="176"/>
    </location>
</feature>
<evidence type="ECO:0000313" key="2">
    <source>
        <dbReference type="EMBL" id="SNR69141.1"/>
    </source>
</evidence>
<dbReference type="RefSeq" id="WP_089272090.1">
    <property type="nucleotide sequence ID" value="NZ_FZOC01000001.1"/>
</dbReference>
<dbReference type="AlphaFoldDB" id="A0A238YEH8"/>
<keyword evidence="1" id="KW-0732">Signal</keyword>
<evidence type="ECO:0000313" key="3">
    <source>
        <dbReference type="Proteomes" id="UP000198324"/>
    </source>
</evidence>
<organism evidence="2 3">
    <name type="scientific">Humidesulfovibrio mexicanus</name>
    <dbReference type="NCBI Taxonomy" id="147047"/>
    <lineage>
        <taxon>Bacteria</taxon>
        <taxon>Pseudomonadati</taxon>
        <taxon>Thermodesulfobacteriota</taxon>
        <taxon>Desulfovibrionia</taxon>
        <taxon>Desulfovibrionales</taxon>
        <taxon>Desulfovibrionaceae</taxon>
        <taxon>Humidesulfovibrio</taxon>
    </lineage>
</organism>
<accession>A0A238YEH8</accession>
<evidence type="ECO:0008006" key="4">
    <source>
        <dbReference type="Google" id="ProtNLM"/>
    </source>
</evidence>